<evidence type="ECO:0000259" key="1">
    <source>
        <dbReference type="Pfam" id="PF01548"/>
    </source>
</evidence>
<keyword evidence="4" id="KW-1185">Reference proteome</keyword>
<feature type="domain" description="Transposase IS116/IS110/IS902 C-terminal" evidence="2">
    <location>
        <begin position="273"/>
        <end position="355"/>
    </location>
</feature>
<dbReference type="Proteomes" id="UP000433493">
    <property type="component" value="Unassembled WGS sequence"/>
</dbReference>
<comment type="caution">
    <text evidence="3">The sequence shown here is derived from an EMBL/GenBank/DDBJ whole genome shotgun (WGS) entry which is preliminary data.</text>
</comment>
<name>A0A7J5B8N5_9MICO</name>
<dbReference type="GO" id="GO:0003677">
    <property type="term" value="F:DNA binding"/>
    <property type="evidence" value="ECO:0007669"/>
    <property type="project" value="InterPro"/>
</dbReference>
<dbReference type="AlphaFoldDB" id="A0A7J5B8N5"/>
<dbReference type="InterPro" id="IPR047650">
    <property type="entry name" value="Transpos_IS110"/>
</dbReference>
<dbReference type="Pfam" id="PF02371">
    <property type="entry name" value="Transposase_20"/>
    <property type="match status" value="1"/>
</dbReference>
<dbReference type="RefSeq" id="WP_158053029.1">
    <property type="nucleotide sequence ID" value="NZ_WBKB01000008.1"/>
</dbReference>
<evidence type="ECO:0000313" key="3">
    <source>
        <dbReference type="EMBL" id="KAB1641710.1"/>
    </source>
</evidence>
<dbReference type="PANTHER" id="PTHR33055:SF3">
    <property type="entry name" value="PUTATIVE TRANSPOSASE FOR IS117-RELATED"/>
    <property type="match status" value="1"/>
</dbReference>
<dbReference type="EMBL" id="WBKB01000008">
    <property type="protein sequence ID" value="KAB1641710.1"/>
    <property type="molecule type" value="Genomic_DNA"/>
</dbReference>
<evidence type="ECO:0000313" key="4">
    <source>
        <dbReference type="Proteomes" id="UP000433493"/>
    </source>
</evidence>
<protein>
    <submittedName>
        <fullName evidence="3">IS110 family transposase</fullName>
    </submittedName>
</protein>
<proteinExistence type="predicted"/>
<reference evidence="3 4" key="1">
    <citation type="submission" date="2019-09" db="EMBL/GenBank/DDBJ databases">
        <title>Phylogeny of genus Pseudoclavibacter and closely related genus.</title>
        <authorList>
            <person name="Li Y."/>
        </authorList>
    </citation>
    <scope>NUCLEOTIDE SEQUENCE [LARGE SCALE GENOMIC DNA]</scope>
    <source>
        <strain evidence="3 4">KCTC 13959</strain>
    </source>
</reference>
<dbReference type="PANTHER" id="PTHR33055">
    <property type="entry name" value="TRANSPOSASE FOR INSERTION SEQUENCE ELEMENT IS1111A"/>
    <property type="match status" value="1"/>
</dbReference>
<accession>A0A7J5B8N5</accession>
<feature type="domain" description="Transposase IS110-like N-terminal" evidence="1">
    <location>
        <begin position="10"/>
        <end position="164"/>
    </location>
</feature>
<dbReference type="OrthoDB" id="3188901at2"/>
<dbReference type="GO" id="GO:0006313">
    <property type="term" value="P:DNA transposition"/>
    <property type="evidence" value="ECO:0007669"/>
    <property type="project" value="InterPro"/>
</dbReference>
<dbReference type="InterPro" id="IPR003346">
    <property type="entry name" value="Transposase_20"/>
</dbReference>
<dbReference type="Pfam" id="PF01548">
    <property type="entry name" value="DEDD_Tnp_IS110"/>
    <property type="match status" value="1"/>
</dbReference>
<evidence type="ECO:0000259" key="2">
    <source>
        <dbReference type="Pfam" id="PF02371"/>
    </source>
</evidence>
<gene>
    <name evidence="3" type="ORF">F8O05_12250</name>
</gene>
<dbReference type="NCBIfam" id="NF033542">
    <property type="entry name" value="transpos_IS110"/>
    <property type="match status" value="1"/>
</dbReference>
<dbReference type="GO" id="GO:0004803">
    <property type="term" value="F:transposase activity"/>
    <property type="evidence" value="ECO:0007669"/>
    <property type="project" value="InterPro"/>
</dbReference>
<organism evidence="3 4">
    <name type="scientific">Gulosibacter chungangensis</name>
    <dbReference type="NCBI Taxonomy" id="979746"/>
    <lineage>
        <taxon>Bacteria</taxon>
        <taxon>Bacillati</taxon>
        <taxon>Actinomycetota</taxon>
        <taxon>Actinomycetes</taxon>
        <taxon>Micrococcales</taxon>
        <taxon>Microbacteriaceae</taxon>
        <taxon>Gulosibacter</taxon>
    </lineage>
</organism>
<dbReference type="InterPro" id="IPR002525">
    <property type="entry name" value="Transp_IS110-like_N"/>
</dbReference>
<sequence>MINEDIDIFLGLDVGKTDHWACGVDRQGKQLWNRTLPNDETKLVELYQQLSAKGQVLVVVDQPATIGALAVAVAQHLGLPIAYLPGLSMRRIADMYPGTAKTDQKDAFIIAEAARTMPHTLRALTVSDEDEATLGMLKGFDQDLARQITQTSNRIRGLYTQIHPPLERVLGPWLDHDAVLAVVAAWPTPAQLQRAGQARIAAKLKKHGARRHTAWAGEIMTALRKQTVTVVGTEAAAMVLPHLANQLVSLHAQRADVAASVERIVEQHPLYPVLTSMPGVAVRTAAIIIAETSGKTFLTAAALAAYAGLAPTTRQSGTSIRSERVSHSGNKRLKRALFLSAFASIRSDPISRDYYDRKRAQGKRHNQALIALAHRRSTVLFAMMRDGTLYDAPEPRPLALAA</sequence>